<dbReference type="Proteomes" id="UP000002943">
    <property type="component" value="Unassembled WGS sequence"/>
</dbReference>
<proteinExistence type="predicted"/>
<protein>
    <submittedName>
        <fullName evidence="1">Uncharacterized protein</fullName>
    </submittedName>
</protein>
<evidence type="ECO:0000313" key="1">
    <source>
        <dbReference type="EMBL" id="EFP96423.1"/>
    </source>
</evidence>
<comment type="caution">
    <text evidence="1">The sequence shown here is derived from an EMBL/GenBank/DDBJ whole genome shotgun (WGS) entry which is preliminary data.</text>
</comment>
<reference evidence="1 2" key="1">
    <citation type="journal article" date="2012" name="Int. J. Syst. Evol. Microbiol.">
        <title>Vibrio caribbeanicus sp. nov., isolated from the marine sponge Scleritoderma cyanea.</title>
        <authorList>
            <person name="Hoffmann M."/>
            <person name="Monday S.R."/>
            <person name="Allard M.W."/>
            <person name="Strain E.A."/>
            <person name="Whittaker P."/>
            <person name="Naum M."/>
            <person name="McCarthy P.J."/>
            <person name="Lopez J.V."/>
            <person name="Fischer M."/>
            <person name="Brown E.W."/>
        </authorList>
    </citation>
    <scope>NUCLEOTIDE SEQUENCE [LARGE SCALE GENOMIC DNA]</scope>
    <source>
        <strain evidence="1 2">ATCC BAA-2122</strain>
    </source>
</reference>
<sequence>MRQIESDINSEIFSQGAEFSGVLNRSYELPECKERLR</sequence>
<organism evidence="1 2">
    <name type="scientific">Vibrio caribbeanicus ATCC BAA-2122</name>
    <dbReference type="NCBI Taxonomy" id="796620"/>
    <lineage>
        <taxon>Bacteria</taxon>
        <taxon>Pseudomonadati</taxon>
        <taxon>Pseudomonadota</taxon>
        <taxon>Gammaproteobacteria</taxon>
        <taxon>Vibrionales</taxon>
        <taxon>Vibrionaceae</taxon>
        <taxon>Vibrio</taxon>
    </lineage>
</organism>
<dbReference type="AlphaFoldDB" id="E3BK38"/>
<name>E3BK38_9VIBR</name>
<keyword evidence="2" id="KW-1185">Reference proteome</keyword>
<gene>
    <name evidence="1" type="ORF">VIBC2010_04574</name>
</gene>
<evidence type="ECO:0000313" key="2">
    <source>
        <dbReference type="Proteomes" id="UP000002943"/>
    </source>
</evidence>
<accession>E3BK38</accession>
<dbReference type="EMBL" id="AEIU01000074">
    <property type="protein sequence ID" value="EFP96423.1"/>
    <property type="molecule type" value="Genomic_DNA"/>
</dbReference>